<sequence length="263" mass="29791">MLFNSKYFNSSMKFSMLFMVLCLPSMMTISSSLVSVQAIPKNSLSIAQFQCIQDFDMNVGSRGWLFSATIPSQCLDSMLHTKEILAKNQGRQKDTEFNKVDISNLRGNFINGGYRIEGNWKVYHRELIAKTFGKKHYTPWSEDDGSFYQDILLGIDSGNLIVNPGKNNIRRNSQGLIRDAIGDFIIYGEGNFRDKFVDEIKNEIQKLNGQSIAQMLINKNAHQYISERTKISEKSAIALINNASGRINGQISNQGLRISLRLR</sequence>
<protein>
    <submittedName>
        <fullName evidence="2">Uncharacterized protein</fullName>
    </submittedName>
</protein>
<keyword evidence="3" id="KW-1185">Reference proteome</keyword>
<feature type="chain" id="PRO_5012690032" evidence="1">
    <location>
        <begin position="28"/>
        <end position="263"/>
    </location>
</feature>
<evidence type="ECO:0000313" key="3">
    <source>
        <dbReference type="Proteomes" id="UP000218702"/>
    </source>
</evidence>
<keyword evidence="1" id="KW-0732">Signal</keyword>
<dbReference type="KEGG" id="dcm:NIES806_44900"/>
<evidence type="ECO:0000313" key="2">
    <source>
        <dbReference type="EMBL" id="BAZ88254.1"/>
    </source>
</evidence>
<name>A0A1Z4VA06_9CYAN</name>
<dbReference type="Proteomes" id="UP000218702">
    <property type="component" value="Chromosome"/>
</dbReference>
<accession>A0A1Z4VA06</accession>
<feature type="signal peptide" evidence="1">
    <location>
        <begin position="1"/>
        <end position="27"/>
    </location>
</feature>
<evidence type="ECO:0000256" key="1">
    <source>
        <dbReference type="SAM" id="SignalP"/>
    </source>
</evidence>
<organism evidence="2 3">
    <name type="scientific">Dolichospermum compactum NIES-806</name>
    <dbReference type="NCBI Taxonomy" id="1973481"/>
    <lineage>
        <taxon>Bacteria</taxon>
        <taxon>Bacillati</taxon>
        <taxon>Cyanobacteriota</taxon>
        <taxon>Cyanophyceae</taxon>
        <taxon>Nostocales</taxon>
        <taxon>Aphanizomenonaceae</taxon>
        <taxon>Dolichospermum</taxon>
        <taxon>Dolichospermum compactum</taxon>
    </lineage>
</organism>
<dbReference type="AlphaFoldDB" id="A0A1Z4VA06"/>
<reference evidence="2 3" key="1">
    <citation type="submission" date="2017-06" db="EMBL/GenBank/DDBJ databases">
        <title>Genome sequencing of cyanobaciteial culture collection at National Institute for Environmental Studies (NIES).</title>
        <authorList>
            <person name="Hirose Y."/>
            <person name="Shimura Y."/>
            <person name="Fujisawa T."/>
            <person name="Nakamura Y."/>
            <person name="Kawachi M."/>
        </authorList>
    </citation>
    <scope>NUCLEOTIDE SEQUENCE [LARGE SCALE GENOMIC DNA]</scope>
    <source>
        <strain evidence="2 3">NIES-806</strain>
    </source>
</reference>
<proteinExistence type="predicted"/>
<gene>
    <name evidence="2" type="ORF">NIES806_44900</name>
</gene>
<dbReference type="EMBL" id="AP018316">
    <property type="protein sequence ID" value="BAZ88254.1"/>
    <property type="molecule type" value="Genomic_DNA"/>
</dbReference>